<organism evidence="13 14">
    <name type="scientific">Brenthis ino</name>
    <name type="common">lesser marbled fritillary</name>
    <dbReference type="NCBI Taxonomy" id="405034"/>
    <lineage>
        <taxon>Eukaryota</taxon>
        <taxon>Metazoa</taxon>
        <taxon>Ecdysozoa</taxon>
        <taxon>Arthropoda</taxon>
        <taxon>Hexapoda</taxon>
        <taxon>Insecta</taxon>
        <taxon>Pterygota</taxon>
        <taxon>Neoptera</taxon>
        <taxon>Endopterygota</taxon>
        <taxon>Lepidoptera</taxon>
        <taxon>Glossata</taxon>
        <taxon>Ditrysia</taxon>
        <taxon>Papilionoidea</taxon>
        <taxon>Nymphalidae</taxon>
        <taxon>Heliconiinae</taxon>
        <taxon>Argynnini</taxon>
        <taxon>Brenthis</taxon>
    </lineage>
</organism>
<feature type="binding site" evidence="10">
    <location>
        <position position="51"/>
    </location>
    <ligand>
        <name>substrate</name>
    </ligand>
</feature>
<dbReference type="Gene3D" id="3.40.50.11840">
    <property type="entry name" value="Diphthamide synthesis DPH1/DPH2 domain 1"/>
    <property type="match status" value="1"/>
</dbReference>
<dbReference type="Pfam" id="PF01866">
    <property type="entry name" value="Diphthamide_syn"/>
    <property type="match status" value="1"/>
</dbReference>
<evidence type="ECO:0000313" key="14">
    <source>
        <dbReference type="Proteomes" id="UP000838878"/>
    </source>
</evidence>
<evidence type="ECO:0000256" key="3">
    <source>
        <dbReference type="ARBA" id="ARBA00006179"/>
    </source>
</evidence>
<evidence type="ECO:0000256" key="12">
    <source>
        <dbReference type="SAM" id="MobiDB-lite"/>
    </source>
</evidence>
<dbReference type="GO" id="GO:0017183">
    <property type="term" value="P:protein histidyl modification to diphthamide"/>
    <property type="evidence" value="ECO:0007669"/>
    <property type="project" value="UniProtKB-UniPathway"/>
</dbReference>
<dbReference type="SFLD" id="SFLDG01121">
    <property type="entry name" value="Diphthamide_biosynthesis"/>
    <property type="match status" value="1"/>
</dbReference>
<dbReference type="InterPro" id="IPR042263">
    <property type="entry name" value="DPH1/DPH2_1"/>
</dbReference>
<dbReference type="SFLD" id="SFLDS00032">
    <property type="entry name" value="Radical_SAM_3-amino-3-carboxyp"/>
    <property type="match status" value="1"/>
</dbReference>
<dbReference type="InterPro" id="IPR038596">
    <property type="entry name" value="Janus_sf"/>
</dbReference>
<dbReference type="InterPro" id="IPR016435">
    <property type="entry name" value="DPH1/DPH2"/>
</dbReference>
<dbReference type="Gene3D" id="3.40.50.11860">
    <property type="entry name" value="Diphthamide synthesis DPH1/DPH2 domain 3"/>
    <property type="match status" value="1"/>
</dbReference>
<evidence type="ECO:0000256" key="5">
    <source>
        <dbReference type="ARBA" id="ARBA00021914"/>
    </source>
</evidence>
<dbReference type="InterPro" id="IPR007702">
    <property type="entry name" value="Janus"/>
</dbReference>
<proteinExistence type="inferred from homology"/>
<evidence type="ECO:0000256" key="7">
    <source>
        <dbReference type="ARBA" id="ARBA00023004"/>
    </source>
</evidence>
<evidence type="ECO:0000256" key="6">
    <source>
        <dbReference type="ARBA" id="ARBA00022723"/>
    </source>
</evidence>
<evidence type="ECO:0000256" key="2">
    <source>
        <dbReference type="ARBA" id="ARBA00005156"/>
    </source>
</evidence>
<dbReference type="SUPFAM" id="SSF143724">
    <property type="entry name" value="PHP14-like"/>
    <property type="match status" value="1"/>
</dbReference>
<dbReference type="NCBIfam" id="TIGR00272">
    <property type="entry name" value="DPH2"/>
    <property type="match status" value="1"/>
</dbReference>
<feature type="compositionally biased region" description="Basic and acidic residues" evidence="12">
    <location>
        <begin position="596"/>
        <end position="607"/>
    </location>
</feature>
<sequence length="618" mass="70946">MLKSLDFLKKSLKLLGPYKSSCYTYSANSIRKMSSTTSIPIVDIDPTGVFKYILLNVYDKAKNEAEPQMVIVRGYKRCNYHSDIYDEVQEKLSPLDCEPLGGGRISHDPDNKKIHIYGYSQGYGKAEHEVTAKLVKDAYPSYTISISDEGTYSNKNIFVMANFTTDGKLCIERELEVTKTKEYEFDDLISHFNIIDTCKWITDNNHAKVCLQFPDDLLEVSAAIYEHIKVRTNADLYILGDTSYASCCVDSVAAMHVQGDAIIHYGHSCFTKTDIPVFTVLPKKQLNTDVLRKIIQETLINQTEKSCLFYDSAYEHCKDNISSIWFKHNPQSYIAYINIEETENRFFGRIIKNERGDELTMDCLKDCNCFYLGAKGQTLFNFTVSIPASKWYLLNVEENKIESLEETVWFKRRRFLVEKCKDANVIGILVCKLAGDQTKDIISRMKELCKVNGKKSYIVSVGKPNVAKLANFPEIDIYVMIACPENELYNNRDFYKPIVYPFELEIALNSNREQYYDYHVTDYDDLLPGKRRYCEIDHIKEATDVSLITGNIRETKIHSCVEGSSELAEKQNWALENIGQNLQNRSWRGLEQKLGETDVKEAEEGRKGIPLQYSNEPE</sequence>
<comment type="cofactor">
    <cofactor evidence="1">
        <name>[4Fe-4S] cluster</name>
        <dbReference type="ChEBI" id="CHEBI:49883"/>
    </cofactor>
</comment>
<dbReference type="PANTHER" id="PTHR10762:SF2">
    <property type="entry name" value="2-(3-AMINO-3-CARBOXYPROPYL)HISTIDINE SYNTHASE SUBUNIT 2"/>
    <property type="match status" value="1"/>
</dbReference>
<evidence type="ECO:0000256" key="4">
    <source>
        <dbReference type="ARBA" id="ARBA00010971"/>
    </source>
</evidence>
<dbReference type="AlphaFoldDB" id="A0A8J9VLV6"/>
<evidence type="ECO:0000256" key="11">
    <source>
        <dbReference type="RuleBase" id="RU364133"/>
    </source>
</evidence>
<evidence type="ECO:0000256" key="9">
    <source>
        <dbReference type="PIRSR" id="PIRSR607702-1"/>
    </source>
</evidence>
<dbReference type="InterPro" id="IPR010014">
    <property type="entry name" value="DHP2"/>
</dbReference>
<evidence type="ECO:0000256" key="8">
    <source>
        <dbReference type="ARBA" id="ARBA00023014"/>
    </source>
</evidence>
<dbReference type="GO" id="GO:0046872">
    <property type="term" value="F:metal ion binding"/>
    <property type="evidence" value="ECO:0007669"/>
    <property type="project" value="UniProtKB-KW"/>
</dbReference>
<dbReference type="FunFam" id="3.40.50.11860:FF:000001">
    <property type="entry name" value="2-(3-amino-3-carboxypropyl)histidine synthase subunit 2"/>
    <property type="match status" value="1"/>
</dbReference>
<name>A0A8J9VLV6_9NEOP</name>
<keyword evidence="8 11" id="KW-0411">Iron-sulfur</keyword>
<dbReference type="UniPathway" id="UPA00559"/>
<gene>
    <name evidence="13" type="ORF">BINO364_LOCUS10207</name>
</gene>
<dbReference type="Pfam" id="PF05005">
    <property type="entry name" value="Ocnus"/>
    <property type="match status" value="1"/>
</dbReference>
<dbReference type="OrthoDB" id="449241at2759"/>
<feature type="active site" description="Proton acceptor" evidence="9">
    <location>
        <position position="81"/>
    </location>
</feature>
<reference evidence="13" key="1">
    <citation type="submission" date="2021-12" db="EMBL/GenBank/DDBJ databases">
        <authorList>
            <person name="Martin H S."/>
        </authorList>
    </citation>
    <scope>NUCLEOTIDE SEQUENCE</scope>
</reference>
<feature type="non-terminal residue" evidence="13">
    <location>
        <position position="618"/>
    </location>
</feature>
<dbReference type="Gene3D" id="3.50.20.20">
    <property type="entry name" value="Janus/Ocnus"/>
    <property type="match status" value="1"/>
</dbReference>
<dbReference type="NCBIfam" id="TIGR00322">
    <property type="entry name" value="diphth2_R"/>
    <property type="match status" value="1"/>
</dbReference>
<dbReference type="EMBL" id="OV170224">
    <property type="protein sequence ID" value="CAH0724508.1"/>
    <property type="molecule type" value="Genomic_DNA"/>
</dbReference>
<comment type="pathway">
    <text evidence="2 11">Protein modification; peptidyl-diphthamide biosynthesis.</text>
</comment>
<dbReference type="GO" id="GO:0090560">
    <property type="term" value="F:2-(3-amino-3-carboxypropyl)histidine synthase activity"/>
    <property type="evidence" value="ECO:0007669"/>
    <property type="project" value="InterPro"/>
</dbReference>
<keyword evidence="7 11" id="KW-0408">Iron</keyword>
<comment type="similarity">
    <text evidence="4">Belongs to the janus family.</text>
</comment>
<evidence type="ECO:0000313" key="13">
    <source>
        <dbReference type="EMBL" id="CAH0724508.1"/>
    </source>
</evidence>
<dbReference type="Proteomes" id="UP000838878">
    <property type="component" value="Chromosome 4"/>
</dbReference>
<dbReference type="PANTHER" id="PTHR10762">
    <property type="entry name" value="DIPHTHAMIDE BIOSYNTHESIS PROTEIN"/>
    <property type="match status" value="1"/>
</dbReference>
<evidence type="ECO:0000256" key="10">
    <source>
        <dbReference type="PIRSR" id="PIRSR607702-2"/>
    </source>
</evidence>
<keyword evidence="6 11" id="KW-0479">Metal-binding</keyword>
<dbReference type="InterPro" id="IPR042265">
    <property type="entry name" value="DPH1/DPH2_3"/>
</dbReference>
<feature type="region of interest" description="Disordered" evidence="12">
    <location>
        <begin position="596"/>
        <end position="618"/>
    </location>
</feature>
<comment type="similarity">
    <text evidence="3 11">Belongs to the DPH1/DPH2 family. DPH2 subfamily.</text>
</comment>
<evidence type="ECO:0000256" key="1">
    <source>
        <dbReference type="ARBA" id="ARBA00001966"/>
    </source>
</evidence>
<comment type="function">
    <text evidence="11">Required for the first step of diphthamide biosynthesis, a post-translational modification of histidine which occurs in elongation factor 2. DPH1 and DPH2 transfer a 3-amino-3-carboxypropyl (ACP) group from S-adenosyl-L-methionine (SAM) to a histidine residue, the reaction is assisted by a reduction system comprising DPH3 and a NADH-dependent reductase. Facilitates the reduction of the catalytic iron-sulfur cluster found in the DPH1 subunit.</text>
</comment>
<protein>
    <recommendedName>
        <fullName evidence="5 11">2-(3-amino-3-carboxypropyl)histidine synthase subunit 2</fullName>
    </recommendedName>
</protein>
<keyword evidence="14" id="KW-1185">Reference proteome</keyword>
<dbReference type="GO" id="GO:0051536">
    <property type="term" value="F:iron-sulfur cluster binding"/>
    <property type="evidence" value="ECO:0007669"/>
    <property type="project" value="UniProtKB-KW"/>
</dbReference>
<accession>A0A8J9VLV6</accession>